<name>A0A383F0S4_9ZZZZ</name>
<protein>
    <submittedName>
        <fullName evidence="2">Uncharacterized protein</fullName>
    </submittedName>
</protein>
<keyword evidence="1" id="KW-0812">Transmembrane</keyword>
<gene>
    <name evidence="2" type="ORF">METZ01_LOCUS515308</name>
</gene>
<evidence type="ECO:0000313" key="2">
    <source>
        <dbReference type="EMBL" id="SVE62454.1"/>
    </source>
</evidence>
<evidence type="ECO:0000256" key="1">
    <source>
        <dbReference type="SAM" id="Phobius"/>
    </source>
</evidence>
<feature type="transmembrane region" description="Helical" evidence="1">
    <location>
        <begin position="89"/>
        <end position="110"/>
    </location>
</feature>
<sequence length="156" mass="17973">SIKASDGKTYRFLGSQWAELLPSGKTGLFARRKISQELDEITGRKEKKITRKRKKKLEEVDPSSESLDNELENILEEKKLPDIYERKQGLGFFGYIFLLIIIGFSIVGILRTFENDLLNYFPETASIYVLLDEQLEFLAETVKNMIVIVNDLISSY</sequence>
<accession>A0A383F0S4</accession>
<proteinExistence type="predicted"/>
<feature type="non-terminal residue" evidence="2">
    <location>
        <position position="1"/>
    </location>
</feature>
<keyword evidence="1" id="KW-0472">Membrane</keyword>
<dbReference type="EMBL" id="UINC01230356">
    <property type="protein sequence ID" value="SVE62454.1"/>
    <property type="molecule type" value="Genomic_DNA"/>
</dbReference>
<keyword evidence="1" id="KW-1133">Transmembrane helix</keyword>
<organism evidence="2">
    <name type="scientific">marine metagenome</name>
    <dbReference type="NCBI Taxonomy" id="408172"/>
    <lineage>
        <taxon>unclassified sequences</taxon>
        <taxon>metagenomes</taxon>
        <taxon>ecological metagenomes</taxon>
    </lineage>
</organism>
<dbReference type="AlphaFoldDB" id="A0A383F0S4"/>
<reference evidence="2" key="1">
    <citation type="submission" date="2018-05" db="EMBL/GenBank/DDBJ databases">
        <authorList>
            <person name="Lanie J.A."/>
            <person name="Ng W.-L."/>
            <person name="Kazmierczak K.M."/>
            <person name="Andrzejewski T.M."/>
            <person name="Davidsen T.M."/>
            <person name="Wayne K.J."/>
            <person name="Tettelin H."/>
            <person name="Glass J.I."/>
            <person name="Rusch D."/>
            <person name="Podicherti R."/>
            <person name="Tsui H.-C.T."/>
            <person name="Winkler M.E."/>
        </authorList>
    </citation>
    <scope>NUCLEOTIDE SEQUENCE</scope>
</reference>